<dbReference type="Pfam" id="PF13400">
    <property type="entry name" value="Tad"/>
    <property type="match status" value="1"/>
</dbReference>
<evidence type="ECO:0000256" key="1">
    <source>
        <dbReference type="SAM" id="Phobius"/>
    </source>
</evidence>
<name>A0AAE3SUA0_9HYPH</name>
<keyword evidence="1" id="KW-0472">Membrane</keyword>
<protein>
    <submittedName>
        <fullName evidence="3">VWA domain-containing protein</fullName>
    </submittedName>
</protein>
<keyword evidence="1" id="KW-0812">Transmembrane</keyword>
<dbReference type="Pfam" id="PF00092">
    <property type="entry name" value="VWA"/>
    <property type="match status" value="1"/>
</dbReference>
<accession>A0AAE3SUA0</accession>
<dbReference type="SUPFAM" id="SSF53300">
    <property type="entry name" value="vWA-like"/>
    <property type="match status" value="1"/>
</dbReference>
<dbReference type="Proteomes" id="UP001208771">
    <property type="component" value="Unassembled WGS sequence"/>
</dbReference>
<dbReference type="Gene3D" id="3.40.50.410">
    <property type="entry name" value="von Willebrand factor, type A domain"/>
    <property type="match status" value="1"/>
</dbReference>
<dbReference type="InterPro" id="IPR002035">
    <property type="entry name" value="VWF_A"/>
</dbReference>
<organism evidence="3 4">
    <name type="scientific">Ectorhizobium quercum</name>
    <dbReference type="NCBI Taxonomy" id="2965071"/>
    <lineage>
        <taxon>Bacteria</taxon>
        <taxon>Pseudomonadati</taxon>
        <taxon>Pseudomonadota</taxon>
        <taxon>Alphaproteobacteria</taxon>
        <taxon>Hyphomicrobiales</taxon>
        <taxon>Rhizobiaceae</taxon>
        <taxon>Ectorhizobium</taxon>
    </lineage>
</organism>
<dbReference type="EMBL" id="JANFPI010000002">
    <property type="protein sequence ID" value="MCX8996847.1"/>
    <property type="molecule type" value="Genomic_DNA"/>
</dbReference>
<comment type="caution">
    <text evidence="3">The sequence shown here is derived from an EMBL/GenBank/DDBJ whole genome shotgun (WGS) entry which is preliminary data.</text>
</comment>
<evidence type="ECO:0000313" key="3">
    <source>
        <dbReference type="EMBL" id="MCX8996847.1"/>
    </source>
</evidence>
<keyword evidence="4" id="KW-1185">Reference proteome</keyword>
<evidence type="ECO:0000313" key="4">
    <source>
        <dbReference type="Proteomes" id="UP001208771"/>
    </source>
</evidence>
<dbReference type="SMART" id="SM00327">
    <property type="entry name" value="VWA"/>
    <property type="match status" value="1"/>
</dbReference>
<proteinExistence type="predicted"/>
<dbReference type="InterPro" id="IPR028087">
    <property type="entry name" value="Tad_N"/>
</dbReference>
<dbReference type="PROSITE" id="PS50234">
    <property type="entry name" value="VWFA"/>
    <property type="match status" value="1"/>
</dbReference>
<dbReference type="RefSeq" id="WP_306410622.1">
    <property type="nucleotide sequence ID" value="NZ_JANFPI010000002.1"/>
</dbReference>
<dbReference type="CDD" id="cd00198">
    <property type="entry name" value="vWFA"/>
    <property type="match status" value="1"/>
</dbReference>
<keyword evidence="1" id="KW-1133">Transmembrane helix</keyword>
<dbReference type="AlphaFoldDB" id="A0AAE3SUA0"/>
<feature type="transmembrane region" description="Helical" evidence="1">
    <location>
        <begin position="21"/>
        <end position="47"/>
    </location>
</feature>
<gene>
    <name evidence="3" type="ORF">NOF55_06995</name>
</gene>
<reference evidence="3" key="1">
    <citation type="submission" date="2022-07" db="EMBL/GenBank/DDBJ databases">
        <title>Ectorhizobium quercum gen.nov., sp. nov.</title>
        <authorList>
            <person name="Ma T."/>
            <person name="Li Y."/>
        </authorList>
    </citation>
    <scope>NUCLEOTIDE SEQUENCE</scope>
    <source>
        <strain evidence="3">BDR2-2</strain>
    </source>
</reference>
<sequence length="408" mass="44326">MLADRKNMSRLSRMFRDRNGNFAIMTALMLPAALFTVGMTVDFLYALDVKTEVQTGIDAATLAASSAMLSTDKTYTTTQAEAEGKQLLLAQLNRSLAKFGNKTLASDLEKNTTIKVVETEDPSGTVYTATGTTRIAFPVSPFTRLFTGEAITIQSYGTSQSVKPQKTGLSMYLVLDRSGSMSFVTEEKNDTKSKCENYTSSSWPNNDTSISGCRIRKIEALKAAAGSLFASFNAIDPNKDLVRVGAIAYTHDPYTAQAPEWGTAKAKTYVDALPYKPEGGTDASKVMKTAYEALKSTNNKESSEHAKKGNSTFKRFILLMTDGEMTGYSNQWNSALDSATRTVCTDAKKDGITIYSVAFMAPQKGKEMLSFCASGSSSYYEATNMQSLIAAFKDIANNAMQSSVRLTN</sequence>
<evidence type="ECO:0000259" key="2">
    <source>
        <dbReference type="PROSITE" id="PS50234"/>
    </source>
</evidence>
<feature type="domain" description="VWFA" evidence="2">
    <location>
        <begin position="170"/>
        <end position="395"/>
    </location>
</feature>
<dbReference type="InterPro" id="IPR036465">
    <property type="entry name" value="vWFA_dom_sf"/>
</dbReference>